<dbReference type="EMBL" id="CP108110">
    <property type="protein sequence ID" value="WUQ88167.1"/>
    <property type="molecule type" value="Genomic_DNA"/>
</dbReference>
<dbReference type="SMART" id="SM00823">
    <property type="entry name" value="PKS_PP"/>
    <property type="match status" value="1"/>
</dbReference>
<feature type="compositionally biased region" description="Low complexity" evidence="6">
    <location>
        <begin position="1408"/>
        <end position="1423"/>
    </location>
</feature>
<dbReference type="InterPro" id="IPR018201">
    <property type="entry name" value="Ketoacyl_synth_AS"/>
</dbReference>
<dbReference type="CDD" id="cd00833">
    <property type="entry name" value="PKS"/>
    <property type="match status" value="1"/>
</dbReference>
<dbReference type="Pfam" id="PF08240">
    <property type="entry name" value="ADH_N"/>
    <property type="match status" value="1"/>
</dbReference>
<keyword evidence="5" id="KW-0012">Acyltransferase</keyword>
<dbReference type="SMART" id="SM00825">
    <property type="entry name" value="PKS_KS"/>
    <property type="match status" value="1"/>
</dbReference>
<reference evidence="9" key="1">
    <citation type="submission" date="2022-10" db="EMBL/GenBank/DDBJ databases">
        <title>The complete genomes of actinobacterial strains from the NBC collection.</title>
        <authorList>
            <person name="Joergensen T.S."/>
            <person name="Alvarez Arevalo M."/>
            <person name="Sterndorff E.B."/>
            <person name="Faurdal D."/>
            <person name="Vuksanovic O."/>
            <person name="Mourched A.-S."/>
            <person name="Charusanti P."/>
            <person name="Shaw S."/>
            <person name="Blin K."/>
            <person name="Weber T."/>
        </authorList>
    </citation>
    <scope>NUCLEOTIDE SEQUENCE</scope>
    <source>
        <strain evidence="9">NBC_00222</strain>
    </source>
</reference>
<dbReference type="Gene3D" id="3.40.50.720">
    <property type="entry name" value="NAD(P)-binding Rossmann-like Domain"/>
    <property type="match status" value="3"/>
</dbReference>
<dbReference type="InterPro" id="IPR009081">
    <property type="entry name" value="PP-bd_ACP"/>
</dbReference>
<evidence type="ECO:0000256" key="1">
    <source>
        <dbReference type="ARBA" id="ARBA00022450"/>
    </source>
</evidence>
<dbReference type="PROSITE" id="PS00606">
    <property type="entry name" value="KS3_1"/>
    <property type="match status" value="1"/>
</dbReference>
<evidence type="ECO:0000256" key="4">
    <source>
        <dbReference type="ARBA" id="ARBA00023268"/>
    </source>
</evidence>
<dbReference type="SMART" id="SM00822">
    <property type="entry name" value="PKS_KR"/>
    <property type="match status" value="1"/>
</dbReference>
<dbReference type="Proteomes" id="UP001432222">
    <property type="component" value="Chromosome"/>
</dbReference>
<evidence type="ECO:0000313" key="9">
    <source>
        <dbReference type="EMBL" id="WUQ88167.1"/>
    </source>
</evidence>
<dbReference type="InterPro" id="IPR011032">
    <property type="entry name" value="GroES-like_sf"/>
</dbReference>
<feature type="region of interest" description="Disordered" evidence="6">
    <location>
        <begin position="1402"/>
        <end position="1425"/>
    </location>
</feature>
<feature type="region of interest" description="Disordered" evidence="6">
    <location>
        <begin position="1303"/>
        <end position="1325"/>
    </location>
</feature>
<evidence type="ECO:0000259" key="7">
    <source>
        <dbReference type="PROSITE" id="PS50075"/>
    </source>
</evidence>
<evidence type="ECO:0000256" key="2">
    <source>
        <dbReference type="ARBA" id="ARBA00022553"/>
    </source>
</evidence>
<evidence type="ECO:0000256" key="3">
    <source>
        <dbReference type="ARBA" id="ARBA00022679"/>
    </source>
</evidence>
<dbReference type="InterPro" id="IPR013968">
    <property type="entry name" value="PKS_KR"/>
</dbReference>
<name>A0ABZ1UAH8_9ACTN</name>
<sequence length="1609" mass="165595">MTEQQQSGTAAPAPTPLTRALDTVRKLRAQLDAASGTGPLAVVGIGLRLPGGIADLDGYWAALAEGRELVGPLPAGRRGPFAAEWERLPHSGGFLDEVMDFDAEFFGMGAAEARGVDPQQRLLLEVAWEALENAGLPPDRLDAARTGLFVGITGQEYWDWHTGELDTHWAGGNGHCFTVGRVAYALGLAGPAITVDTACSSSLVSVHLARQALARRECDVALAGGVNLVLSPRATRLHQLAGTLSPDGRCRPFDARANGFARGEGCGVLVLKRLEDARRDGDRVHAVVHGSAVNQTGRSTGFTAPNVLSEVALTEAALADAGLAAADIGLVEAHGTGTSLGDTIEMEAIAAALGRRNGGAELSVGSVKANLGHPESAAGVIALVKAVLCLRRREVPPLVNFTTLNPLIDLDGTAITLPTTLRPWPERGGRHAAVSAFGMGGTNAQVILGAAEDASVDGAGAVPVAGFELSARTPEAVRSLAGALHERLAGLPDGSYPAFAYTAGAGRARHRWRARIAAADRAAALRALSGLAEGGAPSGVVLAEREQHDRDEADGGFAGLPRAVLDLPNYPWQRRRYAPEAPSAPEAPAVPPPTVERPSAEEGTGRALFALEWAEAENGTGAQAGAPGRWLLFADRAGTAGALGAELVARRGSWVTVTPGTRSQWVDPLRYELDPARPEDLAALLKELRAAGDEPWAGVLYAWGLDAAGGPAPDGPEPFPLPAAREDAVRPAPLLVRELAGEGLPGAPRLVLLTRGAQRVTERDGAPDPAQALLWGAAGVAPAGTGVPRPLLVDLDPDPARDDAARLLDVLLRPAGEPSAALRGPVGYTPVRVPQDSADGTEPAWQRRPFDPELDTNQRLLAVRPGLLESLTPTRWERTAPGPGQVEIEVAAAGLNFSDVLKAMGAYPGAAGTVPLGVECAGRVSAVGAGVERFRVGDRVMAVAPSALAAYTTTEAHLVAPIPSALDDEQAAAVPVAFLTAVYGLGHLARLRAGETVLVHSASGGVGLAALAVARRCGARVFATAGTPAKRRFLRELGGVELVMDSRSTDFAAEVAAATGGRGVDVVLNSLTGEALRRGLALLAPGGRFVELGKRDIHDDSPIGLGGLKANRALFAVDLDHTFHAQPELLAELFEEVVRGFEDGGFGPLPVTVHPFAGAREAFAAMAQARHTGKLVLRPEPAPELAVPPTRSVVRARAGYLVTGGTTPVALAAARRLAELGARRIALLRSPGSVADAAAEPAVAELRARGVEVVLPVADLSGAEEPAAAVAAFDTPAAPLAGVVHLAGAEAAHAAAYGAAAGAADGTADGGRPEEAEDDPLGAAGPAADAWRLHLATAGRSLDFLVLSDPASAPGRGTALGACLDALAGHRRAVGLPALSVDGAGLASLARLLGSPATIVRSAGGAGSPEAGSPETGSAAADSDGGEAIRRQLLAVEPGRRRRALLVRHCRELAARVLDGPGAPDPAAIDSSAPLAGLGFDSMRTLELRSRLELSLGVPLPATLGWQYPTLDALVPFLAERMGIPLEAAAGPATGAEAPDRPHRPDRPDVDLHQFHGSDLDLHGPEDPDGPDGPEDLDGLSERELEALLLAKTEQFDTSADPTDRGQGR</sequence>
<dbReference type="Pfam" id="PF02801">
    <property type="entry name" value="Ketoacyl-synt_C"/>
    <property type="match status" value="1"/>
</dbReference>
<dbReference type="Pfam" id="PF00550">
    <property type="entry name" value="PP-binding"/>
    <property type="match status" value="1"/>
</dbReference>
<keyword evidence="3" id="KW-0808">Transferase</keyword>
<feature type="compositionally biased region" description="Basic and acidic residues" evidence="6">
    <location>
        <begin position="1538"/>
        <end position="1566"/>
    </location>
</feature>
<dbReference type="Gene3D" id="3.40.47.10">
    <property type="match status" value="1"/>
</dbReference>
<dbReference type="Pfam" id="PF16197">
    <property type="entry name" value="KAsynt_C_assoc"/>
    <property type="match status" value="1"/>
</dbReference>
<dbReference type="SMART" id="SM00829">
    <property type="entry name" value="PKS_ER"/>
    <property type="match status" value="1"/>
</dbReference>
<feature type="region of interest" description="Disordered" evidence="6">
    <location>
        <begin position="1531"/>
        <end position="1585"/>
    </location>
</feature>
<dbReference type="Gene3D" id="3.90.180.10">
    <property type="entry name" value="Medium-chain alcohol dehydrogenases, catalytic domain"/>
    <property type="match status" value="1"/>
</dbReference>
<keyword evidence="2" id="KW-0597">Phosphoprotein</keyword>
<dbReference type="InterPro" id="IPR036736">
    <property type="entry name" value="ACP-like_sf"/>
</dbReference>
<keyword evidence="10" id="KW-1185">Reference proteome</keyword>
<dbReference type="SUPFAM" id="SSF53901">
    <property type="entry name" value="Thiolase-like"/>
    <property type="match status" value="1"/>
</dbReference>
<feature type="compositionally biased region" description="Acidic residues" evidence="6">
    <location>
        <begin position="1567"/>
        <end position="1579"/>
    </location>
</feature>
<gene>
    <name evidence="9" type="ORF">OHA16_37365</name>
</gene>
<dbReference type="InterPro" id="IPR016039">
    <property type="entry name" value="Thiolase-like"/>
</dbReference>
<protein>
    <submittedName>
        <fullName evidence="9">Zinc-binding dehydrogenase</fullName>
    </submittedName>
</protein>
<dbReference type="Pfam" id="PF08659">
    <property type="entry name" value="KR"/>
    <property type="match status" value="1"/>
</dbReference>
<proteinExistence type="predicted"/>
<feature type="region of interest" description="Disordered" evidence="6">
    <location>
        <begin position="580"/>
        <end position="602"/>
    </location>
</feature>
<evidence type="ECO:0000259" key="8">
    <source>
        <dbReference type="PROSITE" id="PS52004"/>
    </source>
</evidence>
<dbReference type="InterPro" id="IPR014030">
    <property type="entry name" value="Ketoacyl_synth_N"/>
</dbReference>
<dbReference type="PANTHER" id="PTHR43775">
    <property type="entry name" value="FATTY ACID SYNTHASE"/>
    <property type="match status" value="1"/>
</dbReference>
<dbReference type="PROSITE" id="PS52004">
    <property type="entry name" value="KS3_2"/>
    <property type="match status" value="1"/>
</dbReference>
<feature type="region of interest" description="Disordered" evidence="6">
    <location>
        <begin position="821"/>
        <end position="850"/>
    </location>
</feature>
<dbReference type="CDD" id="cd05195">
    <property type="entry name" value="enoyl_red"/>
    <property type="match status" value="1"/>
</dbReference>
<dbReference type="InterPro" id="IPR032821">
    <property type="entry name" value="PKS_assoc"/>
</dbReference>
<dbReference type="Gene3D" id="1.10.1200.10">
    <property type="entry name" value="ACP-like"/>
    <property type="match status" value="1"/>
</dbReference>
<dbReference type="RefSeq" id="WP_328958717.1">
    <property type="nucleotide sequence ID" value="NZ_CP108110.1"/>
</dbReference>
<dbReference type="SUPFAM" id="SSF50129">
    <property type="entry name" value="GroES-like"/>
    <property type="match status" value="1"/>
</dbReference>
<dbReference type="PROSITE" id="PS50075">
    <property type="entry name" value="CARRIER"/>
    <property type="match status" value="1"/>
</dbReference>
<evidence type="ECO:0000313" key="10">
    <source>
        <dbReference type="Proteomes" id="UP001432222"/>
    </source>
</evidence>
<feature type="domain" description="Carrier" evidence="7">
    <location>
        <begin position="1444"/>
        <end position="1522"/>
    </location>
</feature>
<keyword evidence="1" id="KW-0596">Phosphopantetheine</keyword>
<dbReference type="PANTHER" id="PTHR43775:SF37">
    <property type="entry name" value="SI:DKEY-61P9.11"/>
    <property type="match status" value="1"/>
</dbReference>
<keyword evidence="4" id="KW-0511">Multifunctional enzyme</keyword>
<evidence type="ECO:0000256" key="6">
    <source>
        <dbReference type="SAM" id="MobiDB-lite"/>
    </source>
</evidence>
<dbReference type="PROSITE" id="PS00012">
    <property type="entry name" value="PHOSPHOPANTETHEINE"/>
    <property type="match status" value="1"/>
</dbReference>
<organism evidence="9 10">
    <name type="scientific">Kitasatospora purpeofusca</name>
    <dbReference type="NCBI Taxonomy" id="67352"/>
    <lineage>
        <taxon>Bacteria</taxon>
        <taxon>Bacillati</taxon>
        <taxon>Actinomycetota</taxon>
        <taxon>Actinomycetes</taxon>
        <taxon>Kitasatosporales</taxon>
        <taxon>Streptomycetaceae</taxon>
        <taxon>Kitasatospora</taxon>
    </lineage>
</organism>
<dbReference type="InterPro" id="IPR020843">
    <property type="entry name" value="ER"/>
</dbReference>
<dbReference type="InterPro" id="IPR014031">
    <property type="entry name" value="Ketoacyl_synth_C"/>
</dbReference>
<dbReference type="InterPro" id="IPR006162">
    <property type="entry name" value="Ppantetheine_attach_site"/>
</dbReference>
<feature type="region of interest" description="Disordered" evidence="6">
    <location>
        <begin position="1590"/>
        <end position="1609"/>
    </location>
</feature>
<dbReference type="InterPro" id="IPR013154">
    <property type="entry name" value="ADH-like_N"/>
</dbReference>
<feature type="domain" description="Ketosynthase family 3 (KS3)" evidence="8">
    <location>
        <begin position="37"/>
        <end position="450"/>
    </location>
</feature>
<dbReference type="InterPro" id="IPR057326">
    <property type="entry name" value="KR_dom"/>
</dbReference>
<dbReference type="InterPro" id="IPR050091">
    <property type="entry name" value="PKS_NRPS_Biosynth_Enz"/>
</dbReference>
<accession>A0ABZ1UAH8</accession>
<dbReference type="Pfam" id="PF00109">
    <property type="entry name" value="ketoacyl-synt"/>
    <property type="match status" value="1"/>
</dbReference>
<dbReference type="InterPro" id="IPR036291">
    <property type="entry name" value="NAD(P)-bd_dom_sf"/>
</dbReference>
<dbReference type="Gene3D" id="3.30.70.3290">
    <property type="match status" value="1"/>
</dbReference>
<dbReference type="SUPFAM" id="SSF51735">
    <property type="entry name" value="NAD(P)-binding Rossmann-fold domains"/>
    <property type="match status" value="3"/>
</dbReference>
<dbReference type="InterPro" id="IPR020841">
    <property type="entry name" value="PKS_Beta-ketoAc_synthase_dom"/>
</dbReference>
<dbReference type="SUPFAM" id="SSF47336">
    <property type="entry name" value="ACP-like"/>
    <property type="match status" value="1"/>
</dbReference>
<dbReference type="InterPro" id="IPR020806">
    <property type="entry name" value="PKS_PP-bd"/>
</dbReference>
<dbReference type="Pfam" id="PF13602">
    <property type="entry name" value="ADH_zinc_N_2"/>
    <property type="match status" value="1"/>
</dbReference>
<evidence type="ECO:0000256" key="5">
    <source>
        <dbReference type="ARBA" id="ARBA00023315"/>
    </source>
</evidence>